<dbReference type="GO" id="GO:0005829">
    <property type="term" value="C:cytosol"/>
    <property type="evidence" value="ECO:0007669"/>
    <property type="project" value="TreeGrafter"/>
</dbReference>
<dbReference type="Gene3D" id="3.40.50.1970">
    <property type="match status" value="1"/>
</dbReference>
<dbReference type="GO" id="GO:1990362">
    <property type="term" value="F:butanol dehydrogenase (NAD+) activity"/>
    <property type="evidence" value="ECO:0007669"/>
    <property type="project" value="InterPro"/>
</dbReference>
<proteinExistence type="predicted"/>
<dbReference type="InterPro" id="IPR044731">
    <property type="entry name" value="BDH-like"/>
</dbReference>
<dbReference type="Pfam" id="PF00465">
    <property type="entry name" value="Fe-ADH"/>
    <property type="match status" value="1"/>
</dbReference>
<dbReference type="AlphaFoldDB" id="A0A6N2ULZ2"/>
<dbReference type="InterPro" id="IPR018211">
    <property type="entry name" value="ADH_Fe_CS"/>
</dbReference>
<dbReference type="InterPro" id="IPR001670">
    <property type="entry name" value="ADH_Fe/GldA"/>
</dbReference>
<sequence length="387" mass="42419">MQNFLYDIGTKIYFGEGQIVHLPEAIKPYASKVLLVYGGGSIKKSGLYDTITQLFRENGIEWKELSGVEPNPRVSSVNAGAKLCKEFGLEAVVAVGGGSTIDCSKVIAEATFYDGDAWDLVTKKAPVTKVLPVFSVLTLSATGSEMDCGAVISNLDTNDKMSVAHPDARPKASILDPTYTYTVSQYQTAAGTADIMSHIFEIYFSTVKTAGLLDRMAEAMLKTCIQYGPIAYNDPTNYEARANLMWTSSLAINGLLSYGKGTPWSVHSMEHQLSAFFDITHGVGLAILTPAWMRYVLDDSTVDKFAEYAFNVWNIPMSEDKYAMANAAIDKTQAFFTQELHIPATLHEVGITEDKLEIMAEKSAVTLGSTYKPLTKEDVMNIYRACF</sequence>
<dbReference type="PANTHER" id="PTHR43633:SF1">
    <property type="entry name" value="ALCOHOL DEHYDROGENASE YQHD"/>
    <property type="match status" value="1"/>
</dbReference>
<keyword evidence="1 4" id="KW-0560">Oxidoreductase</keyword>
<evidence type="ECO:0000256" key="1">
    <source>
        <dbReference type="ARBA" id="ARBA00023002"/>
    </source>
</evidence>
<gene>
    <name evidence="4" type="primary">bdhB</name>
    <name evidence="4" type="ORF">AULFYP135_02020</name>
</gene>
<evidence type="ECO:0000259" key="2">
    <source>
        <dbReference type="Pfam" id="PF00465"/>
    </source>
</evidence>
<dbReference type="GO" id="GO:0008106">
    <property type="term" value="F:alcohol dehydrogenase (NADP+) activity"/>
    <property type="evidence" value="ECO:0007669"/>
    <property type="project" value="TreeGrafter"/>
</dbReference>
<feature type="domain" description="Fe-containing alcohol dehydrogenase-like C-terminal" evidence="3">
    <location>
        <begin position="188"/>
        <end position="386"/>
    </location>
</feature>
<dbReference type="InterPro" id="IPR056798">
    <property type="entry name" value="ADH_Fe_C"/>
</dbReference>
<dbReference type="SUPFAM" id="SSF56796">
    <property type="entry name" value="Dehydroquinate synthase-like"/>
    <property type="match status" value="1"/>
</dbReference>
<dbReference type="GO" id="GO:0046872">
    <property type="term" value="F:metal ion binding"/>
    <property type="evidence" value="ECO:0007669"/>
    <property type="project" value="InterPro"/>
</dbReference>
<evidence type="ECO:0000313" key="4">
    <source>
        <dbReference type="EMBL" id="VYT18749.1"/>
    </source>
</evidence>
<organism evidence="4">
    <name type="scientific">uncultured Anaerotruncus sp</name>
    <dbReference type="NCBI Taxonomy" id="905011"/>
    <lineage>
        <taxon>Bacteria</taxon>
        <taxon>Bacillati</taxon>
        <taxon>Bacillota</taxon>
        <taxon>Clostridia</taxon>
        <taxon>Eubacteriales</taxon>
        <taxon>Oscillospiraceae</taxon>
        <taxon>Anaerotruncus</taxon>
        <taxon>environmental samples</taxon>
    </lineage>
</organism>
<dbReference type="FunFam" id="3.40.50.1970:FF:000003">
    <property type="entry name" value="Alcohol dehydrogenase, iron-containing"/>
    <property type="match status" value="1"/>
</dbReference>
<dbReference type="GO" id="GO:1990002">
    <property type="term" value="F:methylglyoxal reductase (NADPH) (acetol producing) activity"/>
    <property type="evidence" value="ECO:0007669"/>
    <property type="project" value="TreeGrafter"/>
</dbReference>
<dbReference type="PANTHER" id="PTHR43633">
    <property type="entry name" value="ALCOHOL DEHYDROGENASE YQHD"/>
    <property type="match status" value="1"/>
</dbReference>
<dbReference type="Gene3D" id="1.20.1090.10">
    <property type="entry name" value="Dehydroquinate synthase-like - alpha domain"/>
    <property type="match status" value="1"/>
</dbReference>
<protein>
    <submittedName>
        <fullName evidence="4">NADH-dependent butanol dehydrogenase B</fullName>
        <ecNumber evidence="4">1.1.1.-</ecNumber>
    </submittedName>
</protein>
<dbReference type="Pfam" id="PF25137">
    <property type="entry name" value="ADH_Fe_C"/>
    <property type="match status" value="1"/>
</dbReference>
<name>A0A6N2ULZ2_9FIRM</name>
<reference evidence="4" key="1">
    <citation type="submission" date="2019-11" db="EMBL/GenBank/DDBJ databases">
        <authorList>
            <person name="Feng L."/>
        </authorList>
    </citation>
    <scope>NUCLEOTIDE SEQUENCE</scope>
    <source>
        <strain evidence="4">AundefinedLFYP135</strain>
    </source>
</reference>
<dbReference type="EC" id="1.1.1.-" evidence="4"/>
<dbReference type="CDD" id="cd08187">
    <property type="entry name" value="BDH"/>
    <property type="match status" value="1"/>
</dbReference>
<evidence type="ECO:0000259" key="3">
    <source>
        <dbReference type="Pfam" id="PF25137"/>
    </source>
</evidence>
<feature type="domain" description="Alcohol dehydrogenase iron-type/glycerol dehydrogenase GldA" evidence="2">
    <location>
        <begin position="10"/>
        <end position="177"/>
    </location>
</feature>
<dbReference type="PROSITE" id="PS00060">
    <property type="entry name" value="ADH_IRON_2"/>
    <property type="match status" value="1"/>
</dbReference>
<dbReference type="EMBL" id="CACRSL010000003">
    <property type="protein sequence ID" value="VYT18749.1"/>
    <property type="molecule type" value="Genomic_DNA"/>
</dbReference>
<accession>A0A6N2ULZ2</accession>